<accession>A0A8H3KY20</accession>
<protein>
    <submittedName>
        <fullName evidence="1">Kinase-like domain-containing protein</fullName>
    </submittedName>
</protein>
<evidence type="ECO:0000313" key="2">
    <source>
        <dbReference type="Proteomes" id="UP000615446"/>
    </source>
</evidence>
<dbReference type="Proteomes" id="UP000615446">
    <property type="component" value="Unassembled WGS sequence"/>
</dbReference>
<sequence>MKYVIKSNEINLRIVLNVNLNGSFKLLTRFKPSKIFRMVLYIETRVKEAVRCSESLTLFKYGLVIKMKPFFKQKYKFIHEMVKKGINVLRFAYRDLSEVYMMINNTSEKFADESTKPALALIDFGKVIFNLDYCIDLLRSQHSTLAPKTYMWLEF</sequence>
<reference evidence="1" key="1">
    <citation type="submission" date="2019-10" db="EMBL/GenBank/DDBJ databases">
        <title>Conservation and host-specific expression of non-tandemly repeated heterogenous ribosome RNA gene in arbuscular mycorrhizal fungi.</title>
        <authorList>
            <person name="Maeda T."/>
            <person name="Kobayashi Y."/>
            <person name="Nakagawa T."/>
            <person name="Ezawa T."/>
            <person name="Yamaguchi K."/>
            <person name="Bino T."/>
            <person name="Nishimoto Y."/>
            <person name="Shigenobu S."/>
            <person name="Kawaguchi M."/>
        </authorList>
    </citation>
    <scope>NUCLEOTIDE SEQUENCE</scope>
    <source>
        <strain evidence="1">HR1</strain>
    </source>
</reference>
<evidence type="ECO:0000313" key="1">
    <source>
        <dbReference type="EMBL" id="GES76436.1"/>
    </source>
</evidence>
<dbReference type="GO" id="GO:0016301">
    <property type="term" value="F:kinase activity"/>
    <property type="evidence" value="ECO:0007669"/>
    <property type="project" value="UniProtKB-KW"/>
</dbReference>
<keyword evidence="1" id="KW-0808">Transferase</keyword>
<organism evidence="1 2">
    <name type="scientific">Rhizophagus clarus</name>
    <dbReference type="NCBI Taxonomy" id="94130"/>
    <lineage>
        <taxon>Eukaryota</taxon>
        <taxon>Fungi</taxon>
        <taxon>Fungi incertae sedis</taxon>
        <taxon>Mucoromycota</taxon>
        <taxon>Glomeromycotina</taxon>
        <taxon>Glomeromycetes</taxon>
        <taxon>Glomerales</taxon>
        <taxon>Glomeraceae</taxon>
        <taxon>Rhizophagus</taxon>
    </lineage>
</organism>
<proteinExistence type="predicted"/>
<keyword evidence="1" id="KW-0418">Kinase</keyword>
<gene>
    <name evidence="1" type="ORF">RCL2_000384100</name>
</gene>
<dbReference type="EMBL" id="BLAL01000020">
    <property type="protein sequence ID" value="GES76436.1"/>
    <property type="molecule type" value="Genomic_DNA"/>
</dbReference>
<dbReference type="AlphaFoldDB" id="A0A8H3KY20"/>
<comment type="caution">
    <text evidence="1">The sequence shown here is derived from an EMBL/GenBank/DDBJ whole genome shotgun (WGS) entry which is preliminary data.</text>
</comment>
<name>A0A8H3KY20_9GLOM</name>